<comment type="subcellular location">
    <subcellularLocation>
        <location evidence="1">Nucleus</location>
    </subcellularLocation>
</comment>
<dbReference type="SMART" id="SM00386">
    <property type="entry name" value="HAT"/>
    <property type="match status" value="11"/>
</dbReference>
<proteinExistence type="predicted"/>
<dbReference type="GO" id="GO:0046540">
    <property type="term" value="C:U4/U6 x U5 tri-snRNP complex"/>
    <property type="evidence" value="ECO:0000318"/>
    <property type="project" value="GO_Central"/>
</dbReference>
<dbReference type="GO" id="GO:0071013">
    <property type="term" value="C:catalytic step 2 spliceosome"/>
    <property type="evidence" value="ECO:0000318"/>
    <property type="project" value="GO_Central"/>
</dbReference>
<dbReference type="KEGG" id="mbr:MONBRDRAFT_14895"/>
<evidence type="ECO:0000256" key="1">
    <source>
        <dbReference type="ARBA" id="ARBA00004123"/>
    </source>
</evidence>
<dbReference type="FunCoup" id="A9UT83">
    <property type="interactions" value="1657"/>
</dbReference>
<dbReference type="Pfam" id="PF14559">
    <property type="entry name" value="TPR_19"/>
    <property type="match status" value="2"/>
</dbReference>
<keyword evidence="2" id="KW-0507">mRNA processing</keyword>
<keyword evidence="3" id="KW-0677">Repeat</keyword>
<evidence type="ECO:0000256" key="4">
    <source>
        <dbReference type="ARBA" id="ARBA00023187"/>
    </source>
</evidence>
<gene>
    <name evidence="8" type="ORF">MONBRDRAFT_14895</name>
</gene>
<dbReference type="STRING" id="81824.A9UT83"/>
<protein>
    <recommendedName>
        <fullName evidence="7">PRP1 splicing factor N-terminal domain-containing protein</fullName>
    </recommendedName>
</protein>
<dbReference type="AlphaFoldDB" id="A9UT83"/>
<evidence type="ECO:0000259" key="7">
    <source>
        <dbReference type="Pfam" id="PF06424"/>
    </source>
</evidence>
<name>A9UT83_MONBE</name>
<evidence type="ECO:0000313" key="8">
    <source>
        <dbReference type="EMBL" id="EDQ91448.1"/>
    </source>
</evidence>
<dbReference type="Gene3D" id="1.25.40.10">
    <property type="entry name" value="Tetratricopeptide repeat domain"/>
    <property type="match status" value="3"/>
</dbReference>
<dbReference type="eggNOG" id="KOG0495">
    <property type="taxonomic scope" value="Eukaryota"/>
</dbReference>
<keyword evidence="9" id="KW-1185">Reference proteome</keyword>
<dbReference type="FunFam" id="1.25.40.10:FF:000256">
    <property type="entry name" value="Probable pre-mRNA splicing factor prp1"/>
    <property type="match status" value="1"/>
</dbReference>
<dbReference type="GO" id="GO:0000398">
    <property type="term" value="P:mRNA splicing, via spliceosome"/>
    <property type="evidence" value="ECO:0000318"/>
    <property type="project" value="GO_Central"/>
</dbReference>
<dbReference type="InterPro" id="IPR019734">
    <property type="entry name" value="TPR_rpt"/>
</dbReference>
<feature type="repeat" description="TPR" evidence="6">
    <location>
        <begin position="694"/>
        <end position="727"/>
    </location>
</feature>
<feature type="domain" description="PRP1 splicing factor N-terminal" evidence="7">
    <location>
        <begin position="13"/>
        <end position="156"/>
    </location>
</feature>
<evidence type="ECO:0000256" key="6">
    <source>
        <dbReference type="PROSITE-ProRule" id="PRU00339"/>
    </source>
</evidence>
<dbReference type="InterPro" id="IPR010491">
    <property type="entry name" value="PRP1_N"/>
</dbReference>
<dbReference type="Pfam" id="PF06424">
    <property type="entry name" value="PRP1_N"/>
    <property type="match status" value="1"/>
</dbReference>
<dbReference type="RefSeq" id="XP_001743870.1">
    <property type="nucleotide sequence ID" value="XM_001743818.1"/>
</dbReference>
<dbReference type="InterPro" id="IPR003107">
    <property type="entry name" value="HAT"/>
</dbReference>
<dbReference type="PANTHER" id="PTHR11246">
    <property type="entry name" value="PRE-MRNA SPLICING FACTOR"/>
    <property type="match status" value="1"/>
</dbReference>
<dbReference type="GO" id="GO:0000244">
    <property type="term" value="P:spliceosomal tri-snRNP complex assembly"/>
    <property type="evidence" value="ECO:0000318"/>
    <property type="project" value="GO_Central"/>
</dbReference>
<dbReference type="InterPro" id="IPR045075">
    <property type="entry name" value="Syf1-like"/>
</dbReference>
<dbReference type="SMART" id="SM00028">
    <property type="entry name" value="TPR"/>
    <property type="match status" value="5"/>
</dbReference>
<evidence type="ECO:0000313" key="9">
    <source>
        <dbReference type="Proteomes" id="UP000001357"/>
    </source>
</evidence>
<dbReference type="EMBL" id="CH991545">
    <property type="protein sequence ID" value="EDQ91448.1"/>
    <property type="molecule type" value="Genomic_DNA"/>
</dbReference>
<feature type="repeat" description="TPR" evidence="6">
    <location>
        <begin position="826"/>
        <end position="859"/>
    </location>
</feature>
<keyword evidence="5" id="KW-0539">Nucleus</keyword>
<dbReference type="PANTHER" id="PTHR11246:SF1">
    <property type="entry name" value="PRE-MRNA-PROCESSING FACTOR 6"/>
    <property type="match status" value="1"/>
</dbReference>
<dbReference type="GeneID" id="5889281"/>
<evidence type="ECO:0000256" key="5">
    <source>
        <dbReference type="ARBA" id="ARBA00023242"/>
    </source>
</evidence>
<evidence type="ECO:0000256" key="2">
    <source>
        <dbReference type="ARBA" id="ARBA00022664"/>
    </source>
</evidence>
<sequence length="927" mass="103859">MERDKLHFLGKEAPPGYVAGIGRGASGFMTRSDIGPARPGGDRAAPVCSKANAVPKEENLNDTNYDEFSGYGGSLFSGGAYDADDKEADAVYDAIDQRLDERRKEHRERREREELLKFRKERPKIQQQFSDLKRDLAEVSTEQWANLPEVADIGKKTKRAKRERFTPMPDNLLGTATAGGHTEIDSRQQKYGGLQTPMPGSQTLMPSYAGACQFLAATSRRDLDLGEIGRARNTMMGVKLDQVSDSVTGQTVVDPKGYLTDMNSLNPQGTGTVADIAKGRQLLAAVRKANPNNGPAWIASAKLEEQDGRIQAARNMIFKGCEHCPKNEDVWLEAVRLQPPQNAKAVVAQGVRELPSSIKLWIKAAELEQDHKAQRRVMRKALETIPDSVKLWKAAVELESPEDACILLGRAVECCPTSTELWLALAHLETYDNARKVLNKARKAVPTDRQIWIAAARLEETAKKFENVERVVATGIKSLQANGVEINRDHWLEEAQRCDLAGSPITAQAIVRAVIGYGIEDEDRKETWIDDAKNFVNHEAFNCARAVYAQALAVYKVDDELWLEAAFFEKEHGTRVSLEEHLQAAVRHCPQAEVLWLMGAKSAWNHGDVGTSRQILAAAFEANPGSEEIWLAAIKLESENNEYMRARKLLERARAKAGTARVWMKSARLEWVLDDIPQALSLLDGAIQRFPDYFKYYLMKGQIYEQCKDIEAARQAFAEGLKATPKDVEVWRCAAELEVSQGNFTRARALLERGRTYNPKSDLLWLDSVRVERRAGNPQAAETVLAKAMQDVPLSGKLWAESIAMQPKAGRRTKSLDASKKCGNSPEVLVALAKMFLSDRKIAKARRWLNSAVKLDPDYGDGWAAYYKFELQYGTEEQQEEVVKHCLNEEPRHGEVWQRVAKDPRNWRLRGKDLLVLVAKHMDITFK</sequence>
<evidence type="ECO:0000256" key="3">
    <source>
        <dbReference type="ARBA" id="ARBA00022737"/>
    </source>
</evidence>
<dbReference type="InParanoid" id="A9UT83"/>
<accession>A9UT83</accession>
<dbReference type="InterPro" id="IPR011990">
    <property type="entry name" value="TPR-like_helical_dom_sf"/>
</dbReference>
<organism evidence="8 9">
    <name type="scientific">Monosiga brevicollis</name>
    <name type="common">Choanoflagellate</name>
    <dbReference type="NCBI Taxonomy" id="81824"/>
    <lineage>
        <taxon>Eukaryota</taxon>
        <taxon>Choanoflagellata</taxon>
        <taxon>Craspedida</taxon>
        <taxon>Salpingoecidae</taxon>
        <taxon>Monosiga</taxon>
    </lineage>
</organism>
<dbReference type="OMA" id="DGWAWYY"/>
<dbReference type="PROSITE" id="PS50005">
    <property type="entry name" value="TPR"/>
    <property type="match status" value="2"/>
</dbReference>
<dbReference type="Proteomes" id="UP000001357">
    <property type="component" value="Unassembled WGS sequence"/>
</dbReference>
<reference evidence="8 9" key="1">
    <citation type="journal article" date="2008" name="Nature">
        <title>The genome of the choanoflagellate Monosiga brevicollis and the origin of metazoans.</title>
        <authorList>
            <consortium name="JGI Sequencing"/>
            <person name="King N."/>
            <person name="Westbrook M.J."/>
            <person name="Young S.L."/>
            <person name="Kuo A."/>
            <person name="Abedin M."/>
            <person name="Chapman J."/>
            <person name="Fairclough S."/>
            <person name="Hellsten U."/>
            <person name="Isogai Y."/>
            <person name="Letunic I."/>
            <person name="Marr M."/>
            <person name="Pincus D."/>
            <person name="Putnam N."/>
            <person name="Rokas A."/>
            <person name="Wright K.J."/>
            <person name="Zuzow R."/>
            <person name="Dirks W."/>
            <person name="Good M."/>
            <person name="Goodstein D."/>
            <person name="Lemons D."/>
            <person name="Li W."/>
            <person name="Lyons J.B."/>
            <person name="Morris A."/>
            <person name="Nichols S."/>
            <person name="Richter D.J."/>
            <person name="Salamov A."/>
            <person name="Bork P."/>
            <person name="Lim W.A."/>
            <person name="Manning G."/>
            <person name="Miller W.T."/>
            <person name="McGinnis W."/>
            <person name="Shapiro H."/>
            <person name="Tjian R."/>
            <person name="Grigoriev I.V."/>
            <person name="Rokhsar D."/>
        </authorList>
    </citation>
    <scope>NUCLEOTIDE SEQUENCE [LARGE SCALE GENOMIC DNA]</scope>
    <source>
        <strain evidence="9">MX1 / ATCC 50154</strain>
    </source>
</reference>
<dbReference type="SUPFAM" id="SSF48452">
    <property type="entry name" value="TPR-like"/>
    <property type="match status" value="3"/>
</dbReference>
<keyword evidence="4" id="KW-0508">mRNA splicing</keyword>
<keyword evidence="6" id="KW-0802">TPR repeat</keyword>